<dbReference type="InterPro" id="IPR015422">
    <property type="entry name" value="PyrdxlP-dep_Trfase_small"/>
</dbReference>
<dbReference type="Pfam" id="PF01212">
    <property type="entry name" value="Beta_elim_lyase"/>
    <property type="match status" value="1"/>
</dbReference>
<dbReference type="GO" id="GO:0006520">
    <property type="term" value="P:amino acid metabolic process"/>
    <property type="evidence" value="ECO:0007669"/>
    <property type="project" value="InterPro"/>
</dbReference>
<evidence type="ECO:0000313" key="7">
    <source>
        <dbReference type="Proteomes" id="UP000005835"/>
    </source>
</evidence>
<dbReference type="PANTHER" id="PTHR48097">
    <property type="entry name" value="L-THREONINE ALDOLASE-RELATED"/>
    <property type="match status" value="1"/>
</dbReference>
<comment type="similarity">
    <text evidence="2">Belongs to the threonine aldolase family.</text>
</comment>
<accession>K1JLE8</accession>
<dbReference type="Gene3D" id="3.90.1150.10">
    <property type="entry name" value="Aspartate Aminotransferase, domain 1"/>
    <property type="match status" value="1"/>
</dbReference>
<comment type="caution">
    <text evidence="6">The sequence shown here is derived from an EMBL/GenBank/DDBJ whole genome shotgun (WGS) entry which is preliminary data.</text>
</comment>
<dbReference type="eggNOG" id="COG2008">
    <property type="taxonomic scope" value="Bacteria"/>
</dbReference>
<protein>
    <recommendedName>
        <fullName evidence="5">Aromatic amino acid beta-eliminating lyase/threonine aldolase domain-containing protein</fullName>
    </recommendedName>
</protein>
<dbReference type="InterPro" id="IPR015421">
    <property type="entry name" value="PyrdxlP-dep_Trfase_major"/>
</dbReference>
<dbReference type="SUPFAM" id="SSF53383">
    <property type="entry name" value="PLP-dependent transferases"/>
    <property type="match status" value="1"/>
</dbReference>
<dbReference type="Gene3D" id="3.40.640.10">
    <property type="entry name" value="Type I PLP-dependent aspartate aminotransferase-like (Major domain)"/>
    <property type="match status" value="1"/>
</dbReference>
<organism evidence="6 7">
    <name type="scientific">Sutterella wadsworthensis 2_1_59BFAA</name>
    <dbReference type="NCBI Taxonomy" id="742823"/>
    <lineage>
        <taxon>Bacteria</taxon>
        <taxon>Pseudomonadati</taxon>
        <taxon>Pseudomonadota</taxon>
        <taxon>Betaproteobacteria</taxon>
        <taxon>Burkholderiales</taxon>
        <taxon>Sutterellaceae</taxon>
        <taxon>Sutterella</taxon>
    </lineage>
</organism>
<feature type="domain" description="Aromatic amino acid beta-eliminating lyase/threonine aldolase" evidence="5">
    <location>
        <begin position="6"/>
        <end position="296"/>
    </location>
</feature>
<evidence type="ECO:0000256" key="2">
    <source>
        <dbReference type="ARBA" id="ARBA00006966"/>
    </source>
</evidence>
<dbReference type="EMBL" id="ADMG01000032">
    <property type="protein sequence ID" value="EKB31031.1"/>
    <property type="molecule type" value="Genomic_DNA"/>
</dbReference>
<dbReference type="PANTHER" id="PTHR48097:SF5">
    <property type="entry name" value="LOW SPECIFICITY L-THREONINE ALDOLASE"/>
    <property type="match status" value="1"/>
</dbReference>
<dbReference type="RefSeq" id="WP_005435490.1">
    <property type="nucleotide sequence ID" value="NZ_JH815516.1"/>
</dbReference>
<dbReference type="PATRIC" id="fig|742823.3.peg.1406"/>
<evidence type="ECO:0000256" key="3">
    <source>
        <dbReference type="ARBA" id="ARBA00011881"/>
    </source>
</evidence>
<evidence type="ECO:0000259" key="5">
    <source>
        <dbReference type="Pfam" id="PF01212"/>
    </source>
</evidence>
<reference evidence="6 7" key="1">
    <citation type="submission" date="2012-05" db="EMBL/GenBank/DDBJ databases">
        <title>The Genome Sequence of Sutterella wadsworthensis 2_1_59BFAA.</title>
        <authorList>
            <consortium name="The Broad Institute Genome Sequencing Platform"/>
            <person name="Earl A."/>
            <person name="Ward D."/>
            <person name="Feldgarden M."/>
            <person name="Gevers D."/>
            <person name="Daigneault M."/>
            <person name="Strauss J."/>
            <person name="Allen-Vercoe E."/>
            <person name="Walker B."/>
            <person name="Young S.K."/>
            <person name="Zeng Q."/>
            <person name="Gargeya S."/>
            <person name="Fitzgerald M."/>
            <person name="Haas B."/>
            <person name="Abouelleil A."/>
            <person name="Alvarado L."/>
            <person name="Arachchi H.M."/>
            <person name="Berlin A.M."/>
            <person name="Chapman S.B."/>
            <person name="Goldberg J."/>
            <person name="Griggs A."/>
            <person name="Gujja S."/>
            <person name="Hansen M."/>
            <person name="Howarth C."/>
            <person name="Imamovic A."/>
            <person name="Larimer J."/>
            <person name="McCowen C."/>
            <person name="Montmayeur A."/>
            <person name="Murphy C."/>
            <person name="Neiman D."/>
            <person name="Pearson M."/>
            <person name="Priest M."/>
            <person name="Roberts A."/>
            <person name="Saif S."/>
            <person name="Shea T."/>
            <person name="Sisk P."/>
            <person name="Sykes S."/>
            <person name="Wortman J."/>
            <person name="Nusbaum C."/>
            <person name="Birren B."/>
        </authorList>
    </citation>
    <scope>NUCLEOTIDE SEQUENCE [LARGE SCALE GENOMIC DNA]</scope>
    <source>
        <strain evidence="6 7">2_1_59BFAA</strain>
    </source>
</reference>
<dbReference type="InterPro" id="IPR001597">
    <property type="entry name" value="ArAA_b-elim_lyase/Thr_aldolase"/>
</dbReference>
<evidence type="ECO:0000256" key="1">
    <source>
        <dbReference type="ARBA" id="ARBA00001933"/>
    </source>
</evidence>
<dbReference type="STRING" id="742823.HMPREF9465_01414"/>
<dbReference type="Proteomes" id="UP000005835">
    <property type="component" value="Unassembled WGS sequence"/>
</dbReference>
<keyword evidence="7" id="KW-1185">Reference proteome</keyword>
<sequence length="343" mass="37881">MARLEFASDYMEGCIPEILTRLTETNLEKSSGYGSDEHTARAAELIREACDAPDAEVHLLAGGTQTNRTVIGAMLKPWEGVIAAQTGHISVHEAGAIESLGHKVFELPQRDGKLRARDVEAAFHKYIVDGNRDHMPAPALVYISHPTETGTLYTRAELEAVTGVAHRYGARVFLDGARLAYGLGATKTDLTLADIARTCDAFYIGGTKCGALFGEAVVFPKPNTCPRFFTWMKQQGALLAKGRITGLQFETLMEENRYVEYGAKAVRLAEKLREGLKEKGYQLLFNSTTNQTFVKLPDDKYQTLCEKVGLSFWEKPDDNHTIVRLATSWATTEEDVDALLTLM</sequence>
<gene>
    <name evidence="6" type="ORF">HMPREF9465_01414</name>
</gene>
<proteinExistence type="inferred from homology"/>
<dbReference type="HOGENOM" id="CLU_049619_1_0_4"/>
<evidence type="ECO:0000313" key="6">
    <source>
        <dbReference type="EMBL" id="EKB31031.1"/>
    </source>
</evidence>
<comment type="subunit">
    <text evidence="3">Homotetramer.</text>
</comment>
<name>K1JLE8_9BURK</name>
<comment type="cofactor">
    <cofactor evidence="1">
        <name>pyridoxal 5'-phosphate</name>
        <dbReference type="ChEBI" id="CHEBI:597326"/>
    </cofactor>
</comment>
<dbReference type="InterPro" id="IPR015424">
    <property type="entry name" value="PyrdxlP-dep_Trfase"/>
</dbReference>
<dbReference type="GO" id="GO:0016829">
    <property type="term" value="F:lyase activity"/>
    <property type="evidence" value="ECO:0007669"/>
    <property type="project" value="InterPro"/>
</dbReference>
<keyword evidence="4" id="KW-0663">Pyridoxal phosphate</keyword>
<evidence type="ECO:0000256" key="4">
    <source>
        <dbReference type="ARBA" id="ARBA00022898"/>
    </source>
</evidence>
<dbReference type="AlphaFoldDB" id="K1JLE8"/>